<sequence length="372" mass="41455">GNVRVFCRVRPYLPHENVAHACEVVSPTEVRVSSNGEPSKTFKFDKVFSPSASQEDVFLDVQPTIKSALDGHNICIFSYGQTGTGKTYTMEGQKGAPGIVPRTLQQLFKDKNLPTSDYRFTLSMLEIYKGTLRDLLVPRPTRLTDPPAKSLNIHLSVSDHVEVENLTEYVIDNLSDALKFYRKGTRARSTSSTSSNESSSRSHCLVRVNIVRKSQLDKVSRSKVWLIDLGGSERFFKTQAWGKVLEEGKSINVSLTALGDVISALQKKQAHIPYRNSKLTQILRDCLGCNSKVVMFVHASPKEEDSAETTCSLTFAARARGIHLSRDCAAKSREREARISSIVQKMEALEGECQRLSVDIQALESTVNEKKR</sequence>
<dbReference type="GO" id="GO:0015630">
    <property type="term" value="C:microtubule cytoskeleton"/>
    <property type="evidence" value="ECO:0000318"/>
    <property type="project" value="GO_Central"/>
</dbReference>
<organism evidence="5">
    <name type="scientific">Selaginella moellendorffii</name>
    <name type="common">Spikemoss</name>
    <dbReference type="NCBI Taxonomy" id="88036"/>
    <lineage>
        <taxon>Eukaryota</taxon>
        <taxon>Viridiplantae</taxon>
        <taxon>Streptophyta</taxon>
        <taxon>Embryophyta</taxon>
        <taxon>Tracheophyta</taxon>
        <taxon>Lycopodiopsida</taxon>
        <taxon>Selaginellales</taxon>
        <taxon>Selaginellaceae</taxon>
        <taxon>Selaginella</taxon>
    </lineage>
</organism>
<keyword evidence="5" id="KW-1185">Reference proteome</keyword>
<dbReference type="HOGENOM" id="CLU_001485_2_2_1"/>
<dbReference type="KEGG" id="smo:SELMODRAFT_81821"/>
<dbReference type="PANTHER" id="PTHR47972">
    <property type="entry name" value="KINESIN-LIKE PROTEIN KLP-3"/>
    <property type="match status" value="1"/>
</dbReference>
<dbReference type="InterPro" id="IPR001752">
    <property type="entry name" value="Kinesin_motor_dom"/>
</dbReference>
<dbReference type="eggNOG" id="KOG0239">
    <property type="taxonomic scope" value="Eukaryota"/>
</dbReference>
<dbReference type="GO" id="GO:0008017">
    <property type="term" value="F:microtubule binding"/>
    <property type="evidence" value="ECO:0000318"/>
    <property type="project" value="GO_Central"/>
</dbReference>
<accession>D8QZX7</accession>
<dbReference type="GO" id="GO:0007017">
    <property type="term" value="P:microtubule-based process"/>
    <property type="evidence" value="ECO:0000318"/>
    <property type="project" value="GO_Central"/>
</dbReference>
<evidence type="ECO:0000313" key="5">
    <source>
        <dbReference type="Proteomes" id="UP000001514"/>
    </source>
</evidence>
<feature type="binding site" evidence="2">
    <location>
        <begin position="80"/>
        <end position="87"/>
    </location>
    <ligand>
        <name>ATP</name>
        <dbReference type="ChEBI" id="CHEBI:30616"/>
    </ligand>
</feature>
<dbReference type="AlphaFoldDB" id="D8QZX7"/>
<dbReference type="PROSITE" id="PS50067">
    <property type="entry name" value="KINESIN_MOTOR_2"/>
    <property type="match status" value="1"/>
</dbReference>
<dbReference type="SUPFAM" id="SSF52540">
    <property type="entry name" value="P-loop containing nucleoside triphosphate hydrolases"/>
    <property type="match status" value="1"/>
</dbReference>
<proteinExistence type="inferred from homology"/>
<evidence type="ECO:0000313" key="4">
    <source>
        <dbReference type="EMBL" id="EFJ34876.1"/>
    </source>
</evidence>
<name>D8QZX7_SELML</name>
<keyword evidence="2" id="KW-0067">ATP-binding</keyword>
<dbReference type="PRINTS" id="PR00380">
    <property type="entry name" value="KINESINHEAVY"/>
</dbReference>
<dbReference type="Gene3D" id="3.40.850.10">
    <property type="entry name" value="Kinesin motor domain"/>
    <property type="match status" value="1"/>
</dbReference>
<gene>
    <name evidence="4" type="ORF">SELMODRAFT_81821</name>
</gene>
<feature type="non-terminal residue" evidence="4">
    <location>
        <position position="372"/>
    </location>
</feature>
<dbReference type="OMA" id="QEANANC"/>
<dbReference type="Proteomes" id="UP000001514">
    <property type="component" value="Unassembled WGS sequence"/>
</dbReference>
<dbReference type="Pfam" id="PF00225">
    <property type="entry name" value="Kinesin"/>
    <property type="match status" value="1"/>
</dbReference>
<keyword evidence="2" id="KW-0547">Nucleotide-binding</keyword>
<dbReference type="SMART" id="SM00129">
    <property type="entry name" value="KISc"/>
    <property type="match status" value="1"/>
</dbReference>
<dbReference type="InParanoid" id="D8QZX7"/>
<dbReference type="EMBL" id="GL377569">
    <property type="protein sequence ID" value="EFJ34876.1"/>
    <property type="molecule type" value="Genomic_DNA"/>
</dbReference>
<dbReference type="InterPro" id="IPR036961">
    <property type="entry name" value="Kinesin_motor_dom_sf"/>
</dbReference>
<feature type="non-terminal residue" evidence="4">
    <location>
        <position position="1"/>
    </location>
</feature>
<evidence type="ECO:0000256" key="2">
    <source>
        <dbReference type="PROSITE-ProRule" id="PRU00283"/>
    </source>
</evidence>
<evidence type="ECO:0000259" key="3">
    <source>
        <dbReference type="PROSITE" id="PS50067"/>
    </source>
</evidence>
<dbReference type="GO" id="GO:0005524">
    <property type="term" value="F:ATP binding"/>
    <property type="evidence" value="ECO:0007669"/>
    <property type="project" value="UniProtKB-UniRule"/>
</dbReference>
<dbReference type="GO" id="GO:0007018">
    <property type="term" value="P:microtubule-based movement"/>
    <property type="evidence" value="ECO:0007669"/>
    <property type="project" value="InterPro"/>
</dbReference>
<protein>
    <recommendedName>
        <fullName evidence="3">Kinesin motor domain-containing protein</fullName>
    </recommendedName>
</protein>
<dbReference type="InterPro" id="IPR027640">
    <property type="entry name" value="Kinesin-like_fam"/>
</dbReference>
<dbReference type="Gramene" id="EFJ34876">
    <property type="protein sequence ID" value="EFJ34876"/>
    <property type="gene ID" value="SELMODRAFT_81821"/>
</dbReference>
<dbReference type="STRING" id="88036.D8QZX7"/>
<dbReference type="OrthoDB" id="3176171at2759"/>
<dbReference type="PANTHER" id="PTHR47972:SF23">
    <property type="entry name" value="KINESIN MOTOR DOMAIN-CONTAINING PROTEIN"/>
    <property type="match status" value="1"/>
</dbReference>
<comment type="similarity">
    <text evidence="2">Belongs to the TRAFAC class myosin-kinesin ATPase superfamily. Kinesin family.</text>
</comment>
<feature type="domain" description="Kinesin motor" evidence="3">
    <location>
        <begin position="2"/>
        <end position="322"/>
    </location>
</feature>
<dbReference type="FunCoup" id="D8QZX7">
    <property type="interactions" value="511"/>
</dbReference>
<reference evidence="4 5" key="1">
    <citation type="journal article" date="2011" name="Science">
        <title>The Selaginella genome identifies genetic changes associated with the evolution of vascular plants.</title>
        <authorList>
            <person name="Banks J.A."/>
            <person name="Nishiyama T."/>
            <person name="Hasebe M."/>
            <person name="Bowman J.L."/>
            <person name="Gribskov M."/>
            <person name="dePamphilis C."/>
            <person name="Albert V.A."/>
            <person name="Aono N."/>
            <person name="Aoyama T."/>
            <person name="Ambrose B.A."/>
            <person name="Ashton N.W."/>
            <person name="Axtell M.J."/>
            <person name="Barker E."/>
            <person name="Barker M.S."/>
            <person name="Bennetzen J.L."/>
            <person name="Bonawitz N.D."/>
            <person name="Chapple C."/>
            <person name="Cheng C."/>
            <person name="Correa L.G."/>
            <person name="Dacre M."/>
            <person name="DeBarry J."/>
            <person name="Dreyer I."/>
            <person name="Elias M."/>
            <person name="Engstrom E.M."/>
            <person name="Estelle M."/>
            <person name="Feng L."/>
            <person name="Finet C."/>
            <person name="Floyd S.K."/>
            <person name="Frommer W.B."/>
            <person name="Fujita T."/>
            <person name="Gramzow L."/>
            <person name="Gutensohn M."/>
            <person name="Harholt J."/>
            <person name="Hattori M."/>
            <person name="Heyl A."/>
            <person name="Hirai T."/>
            <person name="Hiwatashi Y."/>
            <person name="Ishikawa M."/>
            <person name="Iwata M."/>
            <person name="Karol K.G."/>
            <person name="Koehler B."/>
            <person name="Kolukisaoglu U."/>
            <person name="Kubo M."/>
            <person name="Kurata T."/>
            <person name="Lalonde S."/>
            <person name="Li K."/>
            <person name="Li Y."/>
            <person name="Litt A."/>
            <person name="Lyons E."/>
            <person name="Manning G."/>
            <person name="Maruyama T."/>
            <person name="Michael T.P."/>
            <person name="Mikami K."/>
            <person name="Miyazaki S."/>
            <person name="Morinaga S."/>
            <person name="Murata T."/>
            <person name="Mueller-Roeber B."/>
            <person name="Nelson D.R."/>
            <person name="Obara M."/>
            <person name="Oguri Y."/>
            <person name="Olmstead R.G."/>
            <person name="Onodera N."/>
            <person name="Petersen B.L."/>
            <person name="Pils B."/>
            <person name="Prigge M."/>
            <person name="Rensing S.A."/>
            <person name="Riano-Pachon D.M."/>
            <person name="Roberts A.W."/>
            <person name="Sato Y."/>
            <person name="Scheller H.V."/>
            <person name="Schulz B."/>
            <person name="Schulz C."/>
            <person name="Shakirov E.V."/>
            <person name="Shibagaki N."/>
            <person name="Shinohara N."/>
            <person name="Shippen D.E."/>
            <person name="Soerensen I."/>
            <person name="Sotooka R."/>
            <person name="Sugimoto N."/>
            <person name="Sugita M."/>
            <person name="Sumikawa N."/>
            <person name="Tanurdzic M."/>
            <person name="Theissen G."/>
            <person name="Ulvskov P."/>
            <person name="Wakazuki S."/>
            <person name="Weng J.K."/>
            <person name="Willats W.W."/>
            <person name="Wipf D."/>
            <person name="Wolf P.G."/>
            <person name="Yang L."/>
            <person name="Zimmer A.D."/>
            <person name="Zhu Q."/>
            <person name="Mitros T."/>
            <person name="Hellsten U."/>
            <person name="Loque D."/>
            <person name="Otillar R."/>
            <person name="Salamov A."/>
            <person name="Schmutz J."/>
            <person name="Shapiro H."/>
            <person name="Lindquist E."/>
            <person name="Lucas S."/>
            <person name="Rokhsar D."/>
            <person name="Grigoriev I.V."/>
        </authorList>
    </citation>
    <scope>NUCLEOTIDE SEQUENCE [LARGE SCALE GENOMIC DNA]</scope>
</reference>
<dbReference type="InterPro" id="IPR027417">
    <property type="entry name" value="P-loop_NTPase"/>
</dbReference>
<keyword evidence="1 2" id="KW-0505">Motor protein</keyword>
<dbReference type="GO" id="GO:0003777">
    <property type="term" value="F:microtubule motor activity"/>
    <property type="evidence" value="ECO:0007669"/>
    <property type="project" value="InterPro"/>
</dbReference>
<evidence type="ECO:0000256" key="1">
    <source>
        <dbReference type="ARBA" id="ARBA00023175"/>
    </source>
</evidence>